<dbReference type="InterPro" id="IPR041698">
    <property type="entry name" value="Methyltransf_25"/>
</dbReference>
<protein>
    <submittedName>
        <fullName evidence="3">Methyltransferase domain-containing protein</fullName>
    </submittedName>
</protein>
<evidence type="ECO:0000313" key="3">
    <source>
        <dbReference type="EMBL" id="SFR75671.1"/>
    </source>
</evidence>
<feature type="compositionally biased region" description="Polar residues" evidence="1">
    <location>
        <begin position="185"/>
        <end position="195"/>
    </location>
</feature>
<dbReference type="RefSeq" id="WP_089811357.1">
    <property type="nucleotide sequence ID" value="NZ_FOYT01000007.1"/>
</dbReference>
<keyword evidence="3" id="KW-0808">Transferase</keyword>
<proteinExistence type="predicted"/>
<dbReference type="STRING" id="553469.SAMN04487947_4190"/>
<evidence type="ECO:0000259" key="2">
    <source>
        <dbReference type="Pfam" id="PF13649"/>
    </source>
</evidence>
<dbReference type="InterPro" id="IPR029063">
    <property type="entry name" value="SAM-dependent_MTases_sf"/>
</dbReference>
<gene>
    <name evidence="3" type="ORF">SAMN04487947_4190</name>
</gene>
<evidence type="ECO:0000313" key="4">
    <source>
        <dbReference type="Proteomes" id="UP000198531"/>
    </source>
</evidence>
<dbReference type="EMBL" id="FOYT01000007">
    <property type="protein sequence ID" value="SFR75671.1"/>
    <property type="molecule type" value="Genomic_DNA"/>
</dbReference>
<accession>A0A1I6J9P9</accession>
<keyword evidence="3" id="KW-0489">Methyltransferase</keyword>
<feature type="region of interest" description="Disordered" evidence="1">
    <location>
        <begin position="175"/>
        <end position="204"/>
    </location>
</feature>
<sequence>MTDWDERFRSGDYPQDPEPAPLLKRYVEALPSGRALDVAAGTGRNAVFLAEAGYDVEAVDQSREGLRITRERARDRGVADRLDCLQVDVGSHDFTRDRYDLITVSFFRAVDRLPDIVEALADDGVLFYEHHLRSTDEYEAGPSGDRYRFGANELLHAALDLTVLAFDAKTERRDDGRTAMRTQLVARNSTGQAQSYPEGGLDGR</sequence>
<feature type="domain" description="Methyltransferase" evidence="2">
    <location>
        <begin position="36"/>
        <end position="109"/>
    </location>
</feature>
<reference evidence="4" key="1">
    <citation type="submission" date="2016-10" db="EMBL/GenBank/DDBJ databases">
        <authorList>
            <person name="Varghese N."/>
            <person name="Submissions S."/>
        </authorList>
    </citation>
    <scope>NUCLEOTIDE SEQUENCE [LARGE SCALE GENOMIC DNA]</scope>
    <source>
        <strain evidence="4">CGMCC 1.7736</strain>
    </source>
</reference>
<organism evidence="3 4">
    <name type="scientific">Halogeometricum rufum</name>
    <dbReference type="NCBI Taxonomy" id="553469"/>
    <lineage>
        <taxon>Archaea</taxon>
        <taxon>Methanobacteriati</taxon>
        <taxon>Methanobacteriota</taxon>
        <taxon>Stenosarchaea group</taxon>
        <taxon>Halobacteria</taxon>
        <taxon>Halobacteriales</taxon>
        <taxon>Haloferacaceae</taxon>
        <taxon>Halogeometricum</taxon>
    </lineage>
</organism>
<evidence type="ECO:0000256" key="1">
    <source>
        <dbReference type="SAM" id="MobiDB-lite"/>
    </source>
</evidence>
<dbReference type="GO" id="GO:0032259">
    <property type="term" value="P:methylation"/>
    <property type="evidence" value="ECO:0007669"/>
    <property type="project" value="UniProtKB-KW"/>
</dbReference>
<dbReference type="GO" id="GO:0008168">
    <property type="term" value="F:methyltransferase activity"/>
    <property type="evidence" value="ECO:0007669"/>
    <property type="project" value="UniProtKB-KW"/>
</dbReference>
<dbReference type="CDD" id="cd02440">
    <property type="entry name" value="AdoMet_MTases"/>
    <property type="match status" value="1"/>
</dbReference>
<dbReference type="SUPFAM" id="SSF53335">
    <property type="entry name" value="S-adenosyl-L-methionine-dependent methyltransferases"/>
    <property type="match status" value="1"/>
</dbReference>
<keyword evidence="4" id="KW-1185">Reference proteome</keyword>
<dbReference type="OrthoDB" id="147504at2157"/>
<dbReference type="Gene3D" id="3.40.50.150">
    <property type="entry name" value="Vaccinia Virus protein VP39"/>
    <property type="match status" value="1"/>
</dbReference>
<dbReference type="AlphaFoldDB" id="A0A1I6J9P9"/>
<dbReference type="Pfam" id="PF13649">
    <property type="entry name" value="Methyltransf_25"/>
    <property type="match status" value="1"/>
</dbReference>
<dbReference type="Proteomes" id="UP000198531">
    <property type="component" value="Unassembled WGS sequence"/>
</dbReference>
<name>A0A1I6J9P9_9EURY</name>